<protein>
    <submittedName>
        <fullName evidence="11">Capsular polysaccharide type 8 biosynthesis protein cap8A</fullName>
    </submittedName>
</protein>
<evidence type="ECO:0000256" key="9">
    <source>
        <dbReference type="SAM" id="Phobius"/>
    </source>
</evidence>
<evidence type="ECO:0000256" key="4">
    <source>
        <dbReference type="ARBA" id="ARBA00022692"/>
    </source>
</evidence>
<reference evidence="11 12" key="1">
    <citation type="journal article" date="2017" name="Int. J. Syst. Evol. Microbiol.">
        <title>Macrococcus canis sp. nov., a skin bacterium associated with infections in dogs.</title>
        <authorList>
            <person name="Gobeli Brawand S."/>
            <person name="Cotting K."/>
            <person name="Gomez-Sanz E."/>
            <person name="Collaud A."/>
            <person name="Thomann A."/>
            <person name="Brodard I."/>
            <person name="Rodriguez-Campos S."/>
            <person name="Strauss C."/>
            <person name="Perreten V."/>
        </authorList>
    </citation>
    <scope>NUCLEOTIDE SEQUENCE [LARGE SCALE GENOMIC DNA]</scope>
    <source>
        <strain evidence="11 12">KM45013</strain>
    </source>
</reference>
<feature type="transmembrane region" description="Helical" evidence="9">
    <location>
        <begin position="20"/>
        <end position="40"/>
    </location>
</feature>
<dbReference type="PANTHER" id="PTHR32309">
    <property type="entry name" value="TYROSINE-PROTEIN KINASE"/>
    <property type="match status" value="1"/>
</dbReference>
<feature type="transmembrane region" description="Helical" evidence="9">
    <location>
        <begin position="170"/>
        <end position="190"/>
    </location>
</feature>
<feature type="domain" description="Polysaccharide chain length determinant N-terminal" evidence="10">
    <location>
        <begin position="5"/>
        <end position="93"/>
    </location>
</feature>
<dbReference type="PANTHER" id="PTHR32309:SF13">
    <property type="entry name" value="FERRIC ENTEROBACTIN TRANSPORT PROTEIN FEPE"/>
    <property type="match status" value="1"/>
</dbReference>
<dbReference type="OrthoDB" id="2360475at2"/>
<dbReference type="GO" id="GO:0005886">
    <property type="term" value="C:plasma membrane"/>
    <property type="evidence" value="ECO:0007669"/>
    <property type="project" value="UniProtKB-SubCell"/>
</dbReference>
<keyword evidence="8" id="KW-0270">Exopolysaccharide synthesis</keyword>
<dbReference type="GO" id="GO:0004713">
    <property type="term" value="F:protein tyrosine kinase activity"/>
    <property type="evidence" value="ECO:0007669"/>
    <property type="project" value="TreeGrafter"/>
</dbReference>
<evidence type="ECO:0000256" key="7">
    <source>
        <dbReference type="ARBA" id="ARBA00023136"/>
    </source>
</evidence>
<evidence type="ECO:0000256" key="6">
    <source>
        <dbReference type="ARBA" id="ARBA00022989"/>
    </source>
</evidence>
<dbReference type="Proteomes" id="UP000194154">
    <property type="component" value="Chromosome"/>
</dbReference>
<comment type="similarity">
    <text evidence="2">Belongs to the CpsC/CapA family.</text>
</comment>
<evidence type="ECO:0000313" key="12">
    <source>
        <dbReference type="Proteomes" id="UP000194154"/>
    </source>
</evidence>
<accession>A0A1W7AAI2</accession>
<evidence type="ECO:0000256" key="2">
    <source>
        <dbReference type="ARBA" id="ARBA00006683"/>
    </source>
</evidence>
<keyword evidence="7 9" id="KW-0472">Membrane</keyword>
<evidence type="ECO:0000256" key="8">
    <source>
        <dbReference type="ARBA" id="ARBA00023169"/>
    </source>
</evidence>
<keyword evidence="12" id="KW-1185">Reference proteome</keyword>
<dbReference type="GeneID" id="35295020"/>
<name>A0A1W7AAI2_9STAP</name>
<organism evidence="11 12">
    <name type="scientific">Macrococcoides canis</name>
    <dbReference type="NCBI Taxonomy" id="1855823"/>
    <lineage>
        <taxon>Bacteria</taxon>
        <taxon>Bacillati</taxon>
        <taxon>Bacillota</taxon>
        <taxon>Bacilli</taxon>
        <taxon>Bacillales</taxon>
        <taxon>Staphylococcaceae</taxon>
        <taxon>Macrococcoides</taxon>
    </lineage>
</organism>
<evidence type="ECO:0000256" key="1">
    <source>
        <dbReference type="ARBA" id="ARBA00004651"/>
    </source>
</evidence>
<evidence type="ECO:0000256" key="5">
    <source>
        <dbReference type="ARBA" id="ARBA00022903"/>
    </source>
</evidence>
<keyword evidence="5" id="KW-0972">Capsule biogenesis/degradation</keyword>
<gene>
    <name evidence="11" type="primary">cap8A</name>
    <name evidence="11" type="ORF">MCCS_08870</name>
</gene>
<dbReference type="InterPro" id="IPR050445">
    <property type="entry name" value="Bact_polysacc_biosynth/exp"/>
</dbReference>
<sequence>MEEVIDISKVLNLLKRNWKFIVGLSLLGALIAAAISFFLIKPTYSASTQILVNSGNVNNQLEVQANQADLQLINTYNEIIKSPVILDKVAKNLDIQNNLGSKISVSNLNQSKVITISAIAYNYTDAAKIVNETAKVFSKEVGKIMKTDNVTILTKADEKLAVNPIKPKPIMNSIIGGILGLLVSLTFLFIKDLLDKRVKNEEDVKNVLDLPVIGMIPNFYDDKDVKGESK</sequence>
<dbReference type="GO" id="GO:0000271">
    <property type="term" value="P:polysaccharide biosynthetic process"/>
    <property type="evidence" value="ECO:0007669"/>
    <property type="project" value="UniProtKB-KW"/>
</dbReference>
<dbReference type="AlphaFoldDB" id="A0A1W7AAI2"/>
<proteinExistence type="inferred from homology"/>
<evidence type="ECO:0000259" key="10">
    <source>
        <dbReference type="Pfam" id="PF02706"/>
    </source>
</evidence>
<dbReference type="InterPro" id="IPR003856">
    <property type="entry name" value="LPS_length_determ_N"/>
</dbReference>
<dbReference type="Pfam" id="PF02706">
    <property type="entry name" value="Wzz"/>
    <property type="match status" value="1"/>
</dbReference>
<dbReference type="RefSeq" id="WP_086042196.1">
    <property type="nucleotide sequence ID" value="NZ_CBCRZA010000021.1"/>
</dbReference>
<keyword evidence="3" id="KW-1003">Cell membrane</keyword>
<evidence type="ECO:0000256" key="3">
    <source>
        <dbReference type="ARBA" id="ARBA00022475"/>
    </source>
</evidence>
<keyword evidence="6 9" id="KW-1133">Transmembrane helix</keyword>
<comment type="subcellular location">
    <subcellularLocation>
        <location evidence="1">Cell membrane</location>
        <topology evidence="1">Multi-pass membrane protein</topology>
    </subcellularLocation>
</comment>
<dbReference type="KEGG" id="mcak:MCCS_08870"/>
<dbReference type="STRING" id="1855823.MCCS_08870"/>
<evidence type="ECO:0000313" key="11">
    <source>
        <dbReference type="EMBL" id="ARQ06534.1"/>
    </source>
</evidence>
<keyword evidence="4 9" id="KW-0812">Transmembrane</keyword>
<dbReference type="EMBL" id="CP021059">
    <property type="protein sequence ID" value="ARQ06534.1"/>
    <property type="molecule type" value="Genomic_DNA"/>
</dbReference>